<evidence type="ECO:0000256" key="18">
    <source>
        <dbReference type="PROSITE-ProRule" id="PRU10141"/>
    </source>
</evidence>
<dbReference type="SUPFAM" id="SSF52058">
    <property type="entry name" value="L domain-like"/>
    <property type="match status" value="1"/>
</dbReference>
<comment type="catalytic activity">
    <reaction evidence="17">
        <text>L-seryl-[protein] + ATP = O-phospho-L-seryl-[protein] + ADP + H(+)</text>
        <dbReference type="Rhea" id="RHEA:17989"/>
        <dbReference type="Rhea" id="RHEA-COMP:9863"/>
        <dbReference type="Rhea" id="RHEA-COMP:11604"/>
        <dbReference type="ChEBI" id="CHEBI:15378"/>
        <dbReference type="ChEBI" id="CHEBI:29999"/>
        <dbReference type="ChEBI" id="CHEBI:30616"/>
        <dbReference type="ChEBI" id="CHEBI:83421"/>
        <dbReference type="ChEBI" id="CHEBI:456216"/>
        <dbReference type="EC" id="2.7.11.1"/>
    </reaction>
</comment>
<evidence type="ECO:0000256" key="11">
    <source>
        <dbReference type="ARBA" id="ARBA00022777"/>
    </source>
</evidence>
<evidence type="ECO:0000256" key="16">
    <source>
        <dbReference type="ARBA" id="ARBA00047899"/>
    </source>
</evidence>
<dbReference type="GO" id="GO:0004674">
    <property type="term" value="F:protein serine/threonine kinase activity"/>
    <property type="evidence" value="ECO:0007669"/>
    <property type="project" value="UniProtKB-KW"/>
</dbReference>
<keyword evidence="23" id="KW-1185">Reference proteome</keyword>
<feature type="signal peptide" evidence="20">
    <location>
        <begin position="1"/>
        <end position="28"/>
    </location>
</feature>
<dbReference type="Gene3D" id="3.80.10.10">
    <property type="entry name" value="Ribonuclease Inhibitor"/>
    <property type="match status" value="1"/>
</dbReference>
<dbReference type="InterPro" id="IPR008271">
    <property type="entry name" value="Ser/Thr_kinase_AS"/>
</dbReference>
<evidence type="ECO:0000313" key="22">
    <source>
        <dbReference type="EMBL" id="KAJ9692185.1"/>
    </source>
</evidence>
<evidence type="ECO:0000256" key="19">
    <source>
        <dbReference type="SAM" id="Phobius"/>
    </source>
</evidence>
<dbReference type="PANTHER" id="PTHR45631">
    <property type="entry name" value="OS07G0107800 PROTEIN-RELATED"/>
    <property type="match status" value="1"/>
</dbReference>
<keyword evidence="9" id="KW-0677">Repeat</keyword>
<dbReference type="FunFam" id="3.80.10.10:FF:000129">
    <property type="entry name" value="Leucine-rich repeat receptor-like kinase"/>
    <property type="match status" value="1"/>
</dbReference>
<keyword evidence="11" id="KW-0418">Kinase</keyword>
<dbReference type="GO" id="GO:0016020">
    <property type="term" value="C:membrane"/>
    <property type="evidence" value="ECO:0007669"/>
    <property type="project" value="UniProtKB-SubCell"/>
</dbReference>
<keyword evidence="14 19" id="KW-0472">Membrane</keyword>
<dbReference type="EMBL" id="JARBHA010000009">
    <property type="protein sequence ID" value="KAJ9692185.1"/>
    <property type="molecule type" value="Genomic_DNA"/>
</dbReference>
<dbReference type="Proteomes" id="UP001168098">
    <property type="component" value="Unassembled WGS sequence"/>
</dbReference>
<feature type="domain" description="Protein kinase" evidence="21">
    <location>
        <begin position="605"/>
        <end position="873"/>
    </location>
</feature>
<dbReference type="PANTHER" id="PTHR45631:SF206">
    <property type="entry name" value="PROTEIN KINASE DOMAIN-CONTAINING PROTEIN"/>
    <property type="match status" value="1"/>
</dbReference>
<evidence type="ECO:0000256" key="20">
    <source>
        <dbReference type="SAM" id="SignalP"/>
    </source>
</evidence>
<dbReference type="GO" id="GO:0005524">
    <property type="term" value="F:ATP binding"/>
    <property type="evidence" value="ECO:0007669"/>
    <property type="project" value="UniProtKB-UniRule"/>
</dbReference>
<evidence type="ECO:0000256" key="6">
    <source>
        <dbReference type="ARBA" id="ARBA00022679"/>
    </source>
</evidence>
<dbReference type="InterPro" id="IPR000719">
    <property type="entry name" value="Prot_kinase_dom"/>
</dbReference>
<dbReference type="InterPro" id="IPR017441">
    <property type="entry name" value="Protein_kinase_ATP_BS"/>
</dbReference>
<dbReference type="Gene3D" id="3.30.200.20">
    <property type="entry name" value="Phosphorylase Kinase, domain 1"/>
    <property type="match status" value="1"/>
</dbReference>
<keyword evidence="5" id="KW-0433">Leucine-rich repeat</keyword>
<comment type="catalytic activity">
    <reaction evidence="16">
        <text>L-threonyl-[protein] + ATP = O-phospho-L-threonyl-[protein] + ADP + H(+)</text>
        <dbReference type="Rhea" id="RHEA:46608"/>
        <dbReference type="Rhea" id="RHEA-COMP:11060"/>
        <dbReference type="Rhea" id="RHEA-COMP:11605"/>
        <dbReference type="ChEBI" id="CHEBI:15378"/>
        <dbReference type="ChEBI" id="CHEBI:30013"/>
        <dbReference type="ChEBI" id="CHEBI:30616"/>
        <dbReference type="ChEBI" id="CHEBI:61977"/>
        <dbReference type="ChEBI" id="CHEBI:456216"/>
        <dbReference type="EC" id="2.7.11.1"/>
    </reaction>
</comment>
<dbReference type="PROSITE" id="PS00107">
    <property type="entry name" value="PROTEIN_KINASE_ATP"/>
    <property type="match status" value="1"/>
</dbReference>
<keyword evidence="3" id="KW-0723">Serine/threonine-protein kinase</keyword>
<keyword evidence="6" id="KW-0808">Transferase</keyword>
<dbReference type="PROSITE" id="PS00108">
    <property type="entry name" value="PROTEIN_KINASE_ST"/>
    <property type="match status" value="1"/>
</dbReference>
<evidence type="ECO:0000256" key="8">
    <source>
        <dbReference type="ARBA" id="ARBA00022729"/>
    </source>
</evidence>
<dbReference type="InterPro" id="IPR011009">
    <property type="entry name" value="Kinase-like_dom_sf"/>
</dbReference>
<dbReference type="InterPro" id="IPR032675">
    <property type="entry name" value="LRR_dom_sf"/>
</dbReference>
<dbReference type="Pfam" id="PF12819">
    <property type="entry name" value="Malectin_like"/>
    <property type="match status" value="1"/>
</dbReference>
<keyword evidence="4" id="KW-0597">Phosphoprotein</keyword>
<dbReference type="Gene3D" id="1.10.510.10">
    <property type="entry name" value="Transferase(Phosphotransferase) domain 1"/>
    <property type="match status" value="1"/>
</dbReference>
<comment type="caution">
    <text evidence="22">The sequence shown here is derived from an EMBL/GenBank/DDBJ whole genome shotgun (WGS) entry which is preliminary data.</text>
</comment>
<comment type="subcellular location">
    <subcellularLocation>
        <location evidence="1">Membrane</location>
        <topology evidence="1">Single-pass membrane protein</topology>
    </subcellularLocation>
</comment>
<name>A0AA39DQN9_VITRO</name>
<dbReference type="InterPro" id="IPR024788">
    <property type="entry name" value="Malectin-like_Carb-bd_dom"/>
</dbReference>
<dbReference type="SMART" id="SM00220">
    <property type="entry name" value="S_TKc"/>
    <property type="match status" value="1"/>
</dbReference>
<evidence type="ECO:0000256" key="5">
    <source>
        <dbReference type="ARBA" id="ARBA00022614"/>
    </source>
</evidence>
<dbReference type="FunFam" id="1.10.510.10:FF:000146">
    <property type="entry name" value="LRR receptor-like serine/threonine-protein kinase IOS1"/>
    <property type="match status" value="1"/>
</dbReference>
<dbReference type="EC" id="2.7.11.1" evidence="2"/>
<evidence type="ECO:0000256" key="2">
    <source>
        <dbReference type="ARBA" id="ARBA00012513"/>
    </source>
</evidence>
<evidence type="ECO:0000256" key="12">
    <source>
        <dbReference type="ARBA" id="ARBA00022840"/>
    </source>
</evidence>
<gene>
    <name evidence="22" type="ORF">PVL29_011314</name>
</gene>
<accession>A0AA39DQN9</accession>
<evidence type="ECO:0000256" key="17">
    <source>
        <dbReference type="ARBA" id="ARBA00048679"/>
    </source>
</evidence>
<evidence type="ECO:0000256" key="1">
    <source>
        <dbReference type="ARBA" id="ARBA00004167"/>
    </source>
</evidence>
<feature type="chain" id="PRO_5041348084" description="non-specific serine/threonine protein kinase" evidence="20">
    <location>
        <begin position="29"/>
        <end position="918"/>
    </location>
</feature>
<keyword evidence="10 18" id="KW-0547">Nucleotide-binding</keyword>
<dbReference type="AlphaFoldDB" id="A0AA39DQN9"/>
<evidence type="ECO:0000256" key="13">
    <source>
        <dbReference type="ARBA" id="ARBA00022989"/>
    </source>
</evidence>
<feature type="binding site" evidence="18">
    <location>
        <position position="633"/>
    </location>
    <ligand>
        <name>ATP</name>
        <dbReference type="ChEBI" id="CHEBI:30616"/>
    </ligand>
</feature>
<reference evidence="22 23" key="1">
    <citation type="journal article" date="2023" name="BMC Biotechnol.">
        <title>Vitis rotundifolia cv Carlos genome sequencing.</title>
        <authorList>
            <person name="Huff M."/>
            <person name="Hulse-Kemp A."/>
            <person name="Scheffler B."/>
            <person name="Youngblood R."/>
            <person name="Simpson S."/>
            <person name="Babiker E."/>
            <person name="Staton M."/>
        </authorList>
    </citation>
    <scope>NUCLEOTIDE SEQUENCE [LARGE SCALE GENOMIC DNA]</scope>
    <source>
        <tissue evidence="22">Leaf</tissue>
    </source>
</reference>
<dbReference type="FunFam" id="3.30.200.20:FF:000394">
    <property type="entry name" value="Leucine-rich repeat receptor-like protein kinase"/>
    <property type="match status" value="1"/>
</dbReference>
<dbReference type="InterPro" id="IPR001245">
    <property type="entry name" value="Ser-Thr/Tyr_kinase_cat_dom"/>
</dbReference>
<evidence type="ECO:0000256" key="7">
    <source>
        <dbReference type="ARBA" id="ARBA00022692"/>
    </source>
</evidence>
<protein>
    <recommendedName>
        <fullName evidence="2">non-specific serine/threonine protein kinase</fullName>
        <ecNumber evidence="2">2.7.11.1</ecNumber>
    </recommendedName>
</protein>
<evidence type="ECO:0000256" key="4">
    <source>
        <dbReference type="ARBA" id="ARBA00022553"/>
    </source>
</evidence>
<keyword evidence="15" id="KW-0675">Receptor</keyword>
<evidence type="ECO:0000256" key="15">
    <source>
        <dbReference type="ARBA" id="ARBA00023170"/>
    </source>
</evidence>
<proteinExistence type="predicted"/>
<evidence type="ECO:0000256" key="14">
    <source>
        <dbReference type="ARBA" id="ARBA00023136"/>
    </source>
</evidence>
<sequence length="918" mass="102647">MFVECRGTYAWSSKVCLIFLQVFALTISMEESVALASDGVFGDSESVINHKPARRKLDDIAGSINIDCGIPEDFKYIDAKTGLQYTSDAGFISSGINKNISSKFSSTTLHKSLTNVRRFPQGKRNCYTLRPPEGHGTMYLIRASFMYGNYDELNQVPQFDLYIGVNMWDSVKLDNASHLVMKEILHAPSDDDIYVCLVNIGCGEPFISSLEVRHFHDSSYRTESGSLALYRRLDAGSTTNEIVRFKDDAYDRIWFPYNLPDCESLNTTVPIDSHAETEYKLPSKVMTTAIRPMNSSASLDFDFYIGDSTLEFYVYMHFAELEALQENQTRNFSITLNGNPWGEANIVPKYLHSRTVNNKQPVRGSKLKFSIHKTLNSSLPPILNAMEIYMVKGLLQAPTCQEDVNGISRIKSFYLVEKNWQGDPCAPVQPWDGLTCSNNGYESPRIISLNLSSSGLRGKISPSLFNLTALQFLDLSNNSLTGELPEFLSRLSFLTALNVTGNKLSGSVPPDLIARSEKGLLSLSVANNPDLCTSAQCKENKNSVGPIVAAVVSSLVIIFLALVIIWSLKRRKKATKSLVRSPEETWSLKMENQRFRYSEIVSITNNFQTVIGTGGFGTVYHGCMLNGAQVAVKMLSQSSKQGIKEFRNEARFLMRVHHRNLASLVGYCHEGTDMGLIYEYMAGGNLQNYLSGADISTSPLSWRERLQIAVDAAQGLEYMHCGCKPPIIHRDVKTANILLNEKLQAKIADFGFSRFFSIESETHATTAVVGTIGYIDPEYYICNRLTEKSDVYSFGIVLLELITGKPAIIKDEDNIHIVQWVRSFVERGDIGSIVDSRLQGNLNTNSIWRVLETAMACLPPISIQRVTMSHVVMELKECLEEEKAHDQTRRMEEQATESSNSIDLYSLDLELEMGPEAR</sequence>
<dbReference type="Pfam" id="PF07714">
    <property type="entry name" value="PK_Tyr_Ser-Thr"/>
    <property type="match status" value="1"/>
</dbReference>
<keyword evidence="7 19" id="KW-0812">Transmembrane</keyword>
<keyword evidence="12 18" id="KW-0067">ATP-binding</keyword>
<keyword evidence="13 19" id="KW-1133">Transmembrane helix</keyword>
<evidence type="ECO:0000256" key="3">
    <source>
        <dbReference type="ARBA" id="ARBA00022527"/>
    </source>
</evidence>
<evidence type="ECO:0000259" key="21">
    <source>
        <dbReference type="SMART" id="SM00220"/>
    </source>
</evidence>
<dbReference type="SUPFAM" id="SSF56112">
    <property type="entry name" value="Protein kinase-like (PK-like)"/>
    <property type="match status" value="1"/>
</dbReference>
<dbReference type="InterPro" id="IPR001611">
    <property type="entry name" value="Leu-rich_rpt"/>
</dbReference>
<evidence type="ECO:0000313" key="23">
    <source>
        <dbReference type="Proteomes" id="UP001168098"/>
    </source>
</evidence>
<feature type="transmembrane region" description="Helical" evidence="19">
    <location>
        <begin position="547"/>
        <end position="568"/>
    </location>
</feature>
<organism evidence="22 23">
    <name type="scientific">Vitis rotundifolia</name>
    <name type="common">Muscadine grape</name>
    <dbReference type="NCBI Taxonomy" id="103349"/>
    <lineage>
        <taxon>Eukaryota</taxon>
        <taxon>Viridiplantae</taxon>
        <taxon>Streptophyta</taxon>
        <taxon>Embryophyta</taxon>
        <taxon>Tracheophyta</taxon>
        <taxon>Spermatophyta</taxon>
        <taxon>Magnoliopsida</taxon>
        <taxon>eudicotyledons</taxon>
        <taxon>Gunneridae</taxon>
        <taxon>Pentapetalae</taxon>
        <taxon>rosids</taxon>
        <taxon>Vitales</taxon>
        <taxon>Vitaceae</taxon>
        <taxon>Viteae</taxon>
        <taxon>Vitis</taxon>
    </lineage>
</organism>
<evidence type="ECO:0000256" key="9">
    <source>
        <dbReference type="ARBA" id="ARBA00022737"/>
    </source>
</evidence>
<evidence type="ECO:0000256" key="10">
    <source>
        <dbReference type="ARBA" id="ARBA00022741"/>
    </source>
</evidence>
<keyword evidence="8 20" id="KW-0732">Signal</keyword>
<dbReference type="Pfam" id="PF00560">
    <property type="entry name" value="LRR_1"/>
    <property type="match status" value="1"/>
</dbReference>